<feature type="transmembrane region" description="Helical" evidence="11">
    <location>
        <begin position="169"/>
        <end position="190"/>
    </location>
</feature>
<feature type="repeat" description="Solcar" evidence="8">
    <location>
        <begin position="307"/>
        <end position="388"/>
    </location>
</feature>
<evidence type="ECO:0000256" key="1">
    <source>
        <dbReference type="ARBA" id="ARBA00004141"/>
    </source>
</evidence>
<comment type="similarity">
    <text evidence="2 9">Belongs to the mitochondrial carrier (TC 2.A.29) family.</text>
</comment>
<dbReference type="InterPro" id="IPR023395">
    <property type="entry name" value="MCP_dom_sf"/>
</dbReference>
<dbReference type="EMBL" id="CP151501">
    <property type="protein sequence ID" value="WZN59424.1"/>
    <property type="molecule type" value="Genomic_DNA"/>
</dbReference>
<dbReference type="SUPFAM" id="SSF103506">
    <property type="entry name" value="Mitochondrial carrier"/>
    <property type="match status" value="1"/>
</dbReference>
<dbReference type="GO" id="GO:0055085">
    <property type="term" value="P:transmembrane transport"/>
    <property type="evidence" value="ECO:0007669"/>
    <property type="project" value="InterPro"/>
</dbReference>
<dbReference type="InterPro" id="IPR018108">
    <property type="entry name" value="MCP_transmembrane"/>
</dbReference>
<evidence type="ECO:0000256" key="6">
    <source>
        <dbReference type="ARBA" id="ARBA00022989"/>
    </source>
</evidence>
<keyword evidence="4 8" id="KW-0812">Transmembrane</keyword>
<evidence type="ECO:0000256" key="11">
    <source>
        <dbReference type="SAM" id="Phobius"/>
    </source>
</evidence>
<gene>
    <name evidence="12" type="ORF">HKI87_01g09500</name>
</gene>
<keyword evidence="3 9" id="KW-0813">Transport</keyword>
<evidence type="ECO:0000313" key="12">
    <source>
        <dbReference type="EMBL" id="WZN59424.1"/>
    </source>
</evidence>
<protein>
    <submittedName>
        <fullName evidence="12">Mitochondrial carrier protein</fullName>
    </submittedName>
</protein>
<feature type="repeat" description="Solcar" evidence="8">
    <location>
        <begin position="211"/>
        <end position="293"/>
    </location>
</feature>
<organism evidence="12 13">
    <name type="scientific">Chloropicon roscoffensis</name>
    <dbReference type="NCBI Taxonomy" id="1461544"/>
    <lineage>
        <taxon>Eukaryota</taxon>
        <taxon>Viridiplantae</taxon>
        <taxon>Chlorophyta</taxon>
        <taxon>Chloropicophyceae</taxon>
        <taxon>Chloropicales</taxon>
        <taxon>Chloropicaceae</taxon>
        <taxon>Chloropicon</taxon>
    </lineage>
</organism>
<feature type="repeat" description="Solcar" evidence="8">
    <location>
        <begin position="100"/>
        <end position="197"/>
    </location>
</feature>
<evidence type="ECO:0000256" key="7">
    <source>
        <dbReference type="ARBA" id="ARBA00023136"/>
    </source>
</evidence>
<evidence type="ECO:0000256" key="5">
    <source>
        <dbReference type="ARBA" id="ARBA00022737"/>
    </source>
</evidence>
<feature type="region of interest" description="Disordered" evidence="10">
    <location>
        <begin position="396"/>
        <end position="424"/>
    </location>
</feature>
<evidence type="ECO:0000256" key="9">
    <source>
        <dbReference type="RuleBase" id="RU000488"/>
    </source>
</evidence>
<evidence type="ECO:0000256" key="10">
    <source>
        <dbReference type="SAM" id="MobiDB-lite"/>
    </source>
</evidence>
<feature type="compositionally biased region" description="Low complexity" evidence="10">
    <location>
        <begin position="413"/>
        <end position="423"/>
    </location>
</feature>
<reference evidence="12 13" key="1">
    <citation type="submission" date="2024-03" db="EMBL/GenBank/DDBJ databases">
        <title>Complete genome sequence of the green alga Chloropicon roscoffensis RCC1871.</title>
        <authorList>
            <person name="Lemieux C."/>
            <person name="Pombert J.-F."/>
            <person name="Otis C."/>
            <person name="Turmel M."/>
        </authorList>
    </citation>
    <scope>NUCLEOTIDE SEQUENCE [LARGE SCALE GENOMIC DNA]</scope>
    <source>
        <strain evidence="12 13">RCC1871</strain>
    </source>
</reference>
<dbReference type="Gene3D" id="1.50.40.10">
    <property type="entry name" value="Mitochondrial carrier domain"/>
    <property type="match status" value="2"/>
</dbReference>
<evidence type="ECO:0000256" key="8">
    <source>
        <dbReference type="PROSITE-ProRule" id="PRU00282"/>
    </source>
</evidence>
<keyword evidence="5" id="KW-0677">Repeat</keyword>
<keyword evidence="7 8" id="KW-0472">Membrane</keyword>
<proteinExistence type="inferred from homology"/>
<evidence type="ECO:0000313" key="13">
    <source>
        <dbReference type="Proteomes" id="UP001472866"/>
    </source>
</evidence>
<dbReference type="AlphaFoldDB" id="A0AAX4P0K0"/>
<dbReference type="InterPro" id="IPR002067">
    <property type="entry name" value="MCP"/>
</dbReference>
<dbReference type="GO" id="GO:0016020">
    <property type="term" value="C:membrane"/>
    <property type="evidence" value="ECO:0007669"/>
    <property type="project" value="UniProtKB-SubCell"/>
</dbReference>
<dbReference type="PRINTS" id="PR00926">
    <property type="entry name" value="MITOCARRIER"/>
</dbReference>
<sequence>MTEATVSFKCVRVSKDHLACAVAPGAAPNASRRAGLVLSLRGGFEVQSKGGKAKNALPSLLARRGRGRAAPRKRFVARKAEAVSEPAVEVAGTDEPSSKAKPLNDTIAGALARAASQSTIHPLDTVKVQMQAGTFGTAALAGSGGVSKFGALVPPSGAAAKIIPSIASLYRGVFGAASGAGIAIGAYFAIYSTTTKLMDVHVKPRLKGKVPPGAIAFAAGAIAAAGGSFVKVPLAVCIRSVQAGVYPNVVNASRSIVRAAGPRGLFVGFLPTFLEDVPDMAVKFACYETLRQLHRKMKKGKPSTAQEDLVLGGFSGSVAAAATTPLDVIKTNMMCSAATRPSVAQACRQVLAQGLGPRAFFTGVGARSLSNGVNTAVFFAFFEAIKAAMERGEEKKRRRLQDAAAGGRGGDLGVSPAAPSSSAMMEVTDFPEGTQQRVPCLGASMSQTAVNQHLGK</sequence>
<dbReference type="PROSITE" id="PS50920">
    <property type="entry name" value="SOLCAR"/>
    <property type="match status" value="3"/>
</dbReference>
<keyword evidence="13" id="KW-1185">Reference proteome</keyword>
<dbReference type="FunFam" id="1.50.40.10:FF:000149">
    <property type="entry name" value="Mitochondrial Carrier (MC) Family"/>
    <property type="match status" value="1"/>
</dbReference>
<dbReference type="PANTHER" id="PTHR45667">
    <property type="entry name" value="S-ADENOSYLMETHIONINE MITOCHONDRIAL CARRIER PROTEIN"/>
    <property type="match status" value="1"/>
</dbReference>
<evidence type="ECO:0000256" key="2">
    <source>
        <dbReference type="ARBA" id="ARBA00006375"/>
    </source>
</evidence>
<dbReference type="Proteomes" id="UP001472866">
    <property type="component" value="Chromosome 01"/>
</dbReference>
<evidence type="ECO:0000256" key="3">
    <source>
        <dbReference type="ARBA" id="ARBA00022448"/>
    </source>
</evidence>
<feature type="transmembrane region" description="Helical" evidence="11">
    <location>
        <begin position="210"/>
        <end position="230"/>
    </location>
</feature>
<dbReference type="Pfam" id="PF00153">
    <property type="entry name" value="Mito_carr"/>
    <property type="match status" value="3"/>
</dbReference>
<name>A0AAX4P0K0_9CHLO</name>
<comment type="subcellular location">
    <subcellularLocation>
        <location evidence="1">Membrane</location>
        <topology evidence="1">Multi-pass membrane protein</topology>
    </subcellularLocation>
</comment>
<keyword evidence="6 11" id="KW-1133">Transmembrane helix</keyword>
<evidence type="ECO:0000256" key="4">
    <source>
        <dbReference type="ARBA" id="ARBA00022692"/>
    </source>
</evidence>
<accession>A0AAX4P0K0</accession>